<sequence>MFSTFRKSGVTNASANNPIRLDVLPRLSSAKPTLLNPPLSYKGNLSFASGFGDGSLRMWDTGMDLTRFVQLLNDGVLFFNVHTAANPAGEISGKFVCKETCAWPVCSAVPGGRPC</sequence>
<gene>
    <name evidence="2" type="ORF">TSOC_007088</name>
</gene>
<reference evidence="2 3" key="1">
    <citation type="journal article" date="2017" name="Mol. Biol. Evol.">
        <title>The 4-celled Tetrabaena socialis nuclear genome reveals the essential components for genetic control of cell number at the origin of multicellularity in the volvocine lineage.</title>
        <authorList>
            <person name="Featherston J."/>
            <person name="Arakaki Y."/>
            <person name="Hanschen E.R."/>
            <person name="Ferris P.J."/>
            <person name="Michod R.E."/>
            <person name="Olson B.J.S.C."/>
            <person name="Nozaki H."/>
            <person name="Durand P.M."/>
        </authorList>
    </citation>
    <scope>NUCLEOTIDE SEQUENCE [LARGE SCALE GENOMIC DNA]</scope>
    <source>
        <strain evidence="2 3">NIES-571</strain>
    </source>
</reference>
<evidence type="ECO:0000313" key="3">
    <source>
        <dbReference type="Proteomes" id="UP000236333"/>
    </source>
</evidence>
<dbReference type="OrthoDB" id="532314at2759"/>
<proteinExistence type="predicted"/>
<evidence type="ECO:0000313" key="2">
    <source>
        <dbReference type="EMBL" id="PNH06536.1"/>
    </source>
</evidence>
<name>A0A2J8A1Y9_9CHLO</name>
<keyword evidence="3" id="KW-1185">Reference proteome</keyword>
<dbReference type="EMBL" id="PGGS01000230">
    <property type="protein sequence ID" value="PNH06536.1"/>
    <property type="molecule type" value="Genomic_DNA"/>
</dbReference>
<dbReference type="AlphaFoldDB" id="A0A2J8A1Y9"/>
<organism evidence="2 3">
    <name type="scientific">Tetrabaena socialis</name>
    <dbReference type="NCBI Taxonomy" id="47790"/>
    <lineage>
        <taxon>Eukaryota</taxon>
        <taxon>Viridiplantae</taxon>
        <taxon>Chlorophyta</taxon>
        <taxon>core chlorophytes</taxon>
        <taxon>Chlorophyceae</taxon>
        <taxon>CS clade</taxon>
        <taxon>Chlamydomonadales</taxon>
        <taxon>Tetrabaenaceae</taxon>
        <taxon>Tetrabaena</taxon>
    </lineage>
</organism>
<dbReference type="Proteomes" id="UP000236333">
    <property type="component" value="Unassembled WGS sequence"/>
</dbReference>
<evidence type="ECO:0000259" key="1">
    <source>
        <dbReference type="Pfam" id="PF07452"/>
    </source>
</evidence>
<accession>A0A2J8A1Y9</accession>
<protein>
    <recommendedName>
        <fullName evidence="1">CHRD domain-containing protein</fullName>
    </recommendedName>
</protein>
<dbReference type="Pfam" id="PF07452">
    <property type="entry name" value="CHRD"/>
    <property type="match status" value="1"/>
</dbReference>
<feature type="domain" description="CHRD" evidence="1">
    <location>
        <begin position="37"/>
        <end position="94"/>
    </location>
</feature>
<comment type="caution">
    <text evidence="2">The sequence shown here is derived from an EMBL/GenBank/DDBJ whole genome shotgun (WGS) entry which is preliminary data.</text>
</comment>
<dbReference type="InterPro" id="IPR010895">
    <property type="entry name" value="CHRD"/>
</dbReference>